<reference evidence="5 6" key="1">
    <citation type="journal article" date="2023" name="Plant Dis.">
        <title>First Report of Diplodia intermedia Causing Canker and Dieback Diseases on Apple Trees in Canada.</title>
        <authorList>
            <person name="Ellouze W."/>
            <person name="Ilyukhin E."/>
            <person name="Sulman M."/>
            <person name="Ali S."/>
        </authorList>
    </citation>
    <scope>NUCLEOTIDE SEQUENCE [LARGE SCALE GENOMIC DNA]</scope>
    <source>
        <strain evidence="5 6">M45-28</strain>
    </source>
</reference>
<accession>A0ABR3SYX8</accession>
<comment type="cofactor">
    <cofactor evidence="1">
        <name>FMN</name>
        <dbReference type="ChEBI" id="CHEBI:58210"/>
    </cofactor>
</comment>
<dbReference type="Gene3D" id="3.20.20.70">
    <property type="entry name" value="Aldolase class I"/>
    <property type="match status" value="1"/>
</dbReference>
<dbReference type="PANTHER" id="PTHR10578:SF149">
    <property type="entry name" value="2-HYDROXYACID OXIDASE 2"/>
    <property type="match status" value="1"/>
</dbReference>
<dbReference type="InterPro" id="IPR008259">
    <property type="entry name" value="FMN_hydac_DH_AS"/>
</dbReference>
<dbReference type="PIRSF" id="PIRSF000138">
    <property type="entry name" value="Al-hdrx_acd_dh"/>
    <property type="match status" value="1"/>
</dbReference>
<dbReference type="CDD" id="cd02809">
    <property type="entry name" value="alpha_hydroxyacid_oxid_FMN"/>
    <property type="match status" value="1"/>
</dbReference>
<evidence type="ECO:0000256" key="1">
    <source>
        <dbReference type="ARBA" id="ARBA00001917"/>
    </source>
</evidence>
<dbReference type="EMBL" id="JAKEKT020000200">
    <property type="protein sequence ID" value="KAL1632543.1"/>
    <property type="molecule type" value="Genomic_DNA"/>
</dbReference>
<feature type="domain" description="FMN hydroxy acid dehydrogenase" evidence="4">
    <location>
        <begin position="2"/>
        <end position="371"/>
    </location>
</feature>
<evidence type="ECO:0000256" key="2">
    <source>
        <dbReference type="ARBA" id="ARBA00023002"/>
    </source>
</evidence>
<dbReference type="SUPFAM" id="SSF51395">
    <property type="entry name" value="FMN-linked oxidoreductases"/>
    <property type="match status" value="1"/>
</dbReference>
<dbReference type="PANTHER" id="PTHR10578">
    <property type="entry name" value="S -2-HYDROXY-ACID OXIDASE-RELATED"/>
    <property type="match status" value="1"/>
</dbReference>
<proteinExistence type="inferred from homology"/>
<keyword evidence="2" id="KW-0560">Oxidoreductase</keyword>
<gene>
    <name evidence="5" type="ORF">SLS58_011366</name>
</gene>
<name>A0ABR3SYX8_9PEZI</name>
<dbReference type="InterPro" id="IPR012133">
    <property type="entry name" value="Alpha-hydoxy_acid_DH_FMN"/>
</dbReference>
<sequence>MANPNQVFTISDIRAAATEKLDPKWAQYLNEGSMDLITVKANEAAYDRYRIMPRILRDVAQVDTSTTVFGAKVSLPFGFSPAAMHCIAHPDGEVATSRAAAKAGIAMCLSNWATKSLEDVMAAGKEINPEAPYALQTSSANLQKYTIELLHRAEKANYKAVLVTVDAPTLGRRLNEYRNGIDLPPTLNFPNLSHDPRSFRAAVRDASTSAATFLPWLCAAVPAAMEIWLKGISAPEDVLLAAAHPRIRGVVVSNHGGRQLDGAPATLEALPGCAAAARSADAARAAAGAHALLVGVDGGVRRGSDIFKALALGADVCFAGRVPVWGLAYDGQRGVEQAVAILRDEFETCMRLAGCRSLADIGPECLVVVEGGVPGLIRRLPAKL</sequence>
<dbReference type="InterPro" id="IPR037396">
    <property type="entry name" value="FMN_HAD"/>
</dbReference>
<comment type="similarity">
    <text evidence="3">Belongs to the FMN-dependent alpha-hydroxy acid dehydrogenase family.</text>
</comment>
<dbReference type="PROSITE" id="PS51349">
    <property type="entry name" value="FMN_HYDROXY_ACID_DH_2"/>
    <property type="match status" value="1"/>
</dbReference>
<protein>
    <recommendedName>
        <fullName evidence="4">FMN hydroxy acid dehydrogenase domain-containing protein</fullName>
    </recommendedName>
</protein>
<dbReference type="InterPro" id="IPR000262">
    <property type="entry name" value="FMN-dep_DH"/>
</dbReference>
<keyword evidence="6" id="KW-1185">Reference proteome</keyword>
<evidence type="ECO:0000313" key="6">
    <source>
        <dbReference type="Proteomes" id="UP001521184"/>
    </source>
</evidence>
<evidence type="ECO:0000313" key="5">
    <source>
        <dbReference type="EMBL" id="KAL1632543.1"/>
    </source>
</evidence>
<dbReference type="Proteomes" id="UP001521184">
    <property type="component" value="Unassembled WGS sequence"/>
</dbReference>
<organism evidence="5 6">
    <name type="scientific">Diplodia intermedia</name>
    <dbReference type="NCBI Taxonomy" id="856260"/>
    <lineage>
        <taxon>Eukaryota</taxon>
        <taxon>Fungi</taxon>
        <taxon>Dikarya</taxon>
        <taxon>Ascomycota</taxon>
        <taxon>Pezizomycotina</taxon>
        <taxon>Dothideomycetes</taxon>
        <taxon>Dothideomycetes incertae sedis</taxon>
        <taxon>Botryosphaeriales</taxon>
        <taxon>Botryosphaeriaceae</taxon>
        <taxon>Diplodia</taxon>
    </lineage>
</organism>
<dbReference type="InterPro" id="IPR013785">
    <property type="entry name" value="Aldolase_TIM"/>
</dbReference>
<evidence type="ECO:0000256" key="3">
    <source>
        <dbReference type="ARBA" id="ARBA00024042"/>
    </source>
</evidence>
<evidence type="ECO:0000259" key="4">
    <source>
        <dbReference type="PROSITE" id="PS51349"/>
    </source>
</evidence>
<dbReference type="Pfam" id="PF01070">
    <property type="entry name" value="FMN_dh"/>
    <property type="match status" value="1"/>
</dbReference>
<comment type="caution">
    <text evidence="5">The sequence shown here is derived from an EMBL/GenBank/DDBJ whole genome shotgun (WGS) entry which is preliminary data.</text>
</comment>
<dbReference type="PROSITE" id="PS00557">
    <property type="entry name" value="FMN_HYDROXY_ACID_DH_1"/>
    <property type="match status" value="1"/>
</dbReference>